<reference evidence="3" key="1">
    <citation type="submission" date="2018-05" db="EMBL/GenBank/DDBJ databases">
        <title>Luteimonas pekinense sp. nov., isolated from human Meibomian gland secretions, Beijing, China.</title>
        <authorList>
            <person name="Wen T."/>
            <person name="Bai H."/>
            <person name="Lv H."/>
        </authorList>
    </citation>
    <scope>NUCLEOTIDE SEQUENCE [LARGE SCALE GENOMIC DNA]</scope>
    <source>
        <strain evidence="3">83-4</strain>
    </source>
</reference>
<proteinExistence type="predicted"/>
<keyword evidence="1" id="KW-0732">Signal</keyword>
<feature type="chain" id="PRO_5016822830" evidence="1">
    <location>
        <begin position="24"/>
        <end position="166"/>
    </location>
</feature>
<dbReference type="RefSeq" id="WP_112926211.1">
    <property type="nucleotide sequence ID" value="NZ_CP029556.1"/>
</dbReference>
<dbReference type="OrthoDB" id="6238810at2"/>
<evidence type="ECO:0000256" key="1">
    <source>
        <dbReference type="SAM" id="SignalP"/>
    </source>
</evidence>
<evidence type="ECO:0000313" key="2">
    <source>
        <dbReference type="EMBL" id="AXA83997.1"/>
    </source>
</evidence>
<evidence type="ECO:0000313" key="3">
    <source>
        <dbReference type="Proteomes" id="UP000251842"/>
    </source>
</evidence>
<dbReference type="EMBL" id="CP029556">
    <property type="protein sequence ID" value="AXA83997.1"/>
    <property type="molecule type" value="Genomic_DNA"/>
</dbReference>
<gene>
    <name evidence="2" type="ORF">DCD74_04165</name>
</gene>
<dbReference type="Proteomes" id="UP000251842">
    <property type="component" value="Chromosome"/>
</dbReference>
<keyword evidence="3" id="KW-1185">Reference proteome</keyword>
<protein>
    <submittedName>
        <fullName evidence="2">Uncharacterized protein</fullName>
    </submittedName>
</protein>
<sequence length="166" mass="17789">MRTTATLLATLALGLGLATPGFAQDKTAKKAGDPAIAAQLKALEYKYEIDEDGDYRLLFDVDDESKRTQLVFVRSNVESYGGHSVREVWSAGYKASGDAFPANVANRLLEASMDSKMGGWGKQGQAAIFIVRVPANADKDVLDAAITAALNSADEMEQELTGKDDL</sequence>
<dbReference type="AlphaFoldDB" id="A0A344J4N7"/>
<feature type="signal peptide" evidence="1">
    <location>
        <begin position="1"/>
        <end position="23"/>
    </location>
</feature>
<accession>A0A344J4N7</accession>
<dbReference type="KEGG" id="lue:DCD74_04165"/>
<name>A0A344J4N7_9GAMM</name>
<organism evidence="2 3">
    <name type="scientific">Solilutibacter oculi</name>
    <dbReference type="NCBI Taxonomy" id="2698682"/>
    <lineage>
        <taxon>Bacteria</taxon>
        <taxon>Pseudomonadati</taxon>
        <taxon>Pseudomonadota</taxon>
        <taxon>Gammaproteobacteria</taxon>
        <taxon>Lysobacterales</taxon>
        <taxon>Lysobacteraceae</taxon>
        <taxon>Solilutibacter</taxon>
    </lineage>
</organism>